<reference evidence="1" key="1">
    <citation type="journal article" date="2022" name="bioRxiv">
        <title>Sequencing and chromosome-scale assembly of the giantPleurodeles waltlgenome.</title>
        <authorList>
            <person name="Brown T."/>
            <person name="Elewa A."/>
            <person name="Iarovenko S."/>
            <person name="Subramanian E."/>
            <person name="Araus A.J."/>
            <person name="Petzold A."/>
            <person name="Susuki M."/>
            <person name="Suzuki K.-i.T."/>
            <person name="Hayashi T."/>
            <person name="Toyoda A."/>
            <person name="Oliveira C."/>
            <person name="Osipova E."/>
            <person name="Leigh N.D."/>
            <person name="Simon A."/>
            <person name="Yun M.H."/>
        </authorList>
    </citation>
    <scope>NUCLEOTIDE SEQUENCE</scope>
    <source>
        <strain evidence="1">20211129_DDA</strain>
        <tissue evidence="1">Liver</tissue>
    </source>
</reference>
<keyword evidence="2" id="KW-1185">Reference proteome</keyword>
<sequence>MCCNLTQSYKAESAVQGDSTRATTTAVSFGLARGHPGLRCCYPGYVRCLLTYSVNAQSGFSLWSLAASLSHQARSTVVPSQTAPFKELALCYAQDRCCPGGARVFRQGPSAPLHTYRALGRLGPSPAPTALRHHHSIGRVSKRLICGSVPVSRVRRLWAECSCSTGFLPVNAADSPRGAISAPIAPRHQESVPSLRALVHDDRPIRDLYLRPLAGHIKKDKSEAQTEP</sequence>
<dbReference type="Proteomes" id="UP001066276">
    <property type="component" value="Chromosome 2_1"/>
</dbReference>
<name>A0AAV7VLM9_PLEWA</name>
<comment type="caution">
    <text evidence="1">The sequence shown here is derived from an EMBL/GenBank/DDBJ whole genome shotgun (WGS) entry which is preliminary data.</text>
</comment>
<dbReference type="AlphaFoldDB" id="A0AAV7VLM9"/>
<gene>
    <name evidence="1" type="ORF">NDU88_004893</name>
</gene>
<evidence type="ECO:0000313" key="2">
    <source>
        <dbReference type="Proteomes" id="UP001066276"/>
    </source>
</evidence>
<protein>
    <submittedName>
        <fullName evidence="1">Uncharacterized protein</fullName>
    </submittedName>
</protein>
<proteinExistence type="predicted"/>
<organism evidence="1 2">
    <name type="scientific">Pleurodeles waltl</name>
    <name type="common">Iberian ribbed newt</name>
    <dbReference type="NCBI Taxonomy" id="8319"/>
    <lineage>
        <taxon>Eukaryota</taxon>
        <taxon>Metazoa</taxon>
        <taxon>Chordata</taxon>
        <taxon>Craniata</taxon>
        <taxon>Vertebrata</taxon>
        <taxon>Euteleostomi</taxon>
        <taxon>Amphibia</taxon>
        <taxon>Batrachia</taxon>
        <taxon>Caudata</taxon>
        <taxon>Salamandroidea</taxon>
        <taxon>Salamandridae</taxon>
        <taxon>Pleurodelinae</taxon>
        <taxon>Pleurodeles</taxon>
    </lineage>
</organism>
<evidence type="ECO:0000313" key="1">
    <source>
        <dbReference type="EMBL" id="KAJ1201077.1"/>
    </source>
</evidence>
<accession>A0AAV7VLM9</accession>
<dbReference type="EMBL" id="JANPWB010000003">
    <property type="protein sequence ID" value="KAJ1201077.1"/>
    <property type="molecule type" value="Genomic_DNA"/>
</dbReference>